<evidence type="ECO:0000313" key="2">
    <source>
        <dbReference type="EMBL" id="KAA8895159.1"/>
    </source>
</evidence>
<evidence type="ECO:0000313" key="3">
    <source>
        <dbReference type="Proteomes" id="UP000326924"/>
    </source>
</evidence>
<keyword evidence="1" id="KW-0472">Membrane</keyword>
<feature type="transmembrane region" description="Helical" evidence="1">
    <location>
        <begin position="97"/>
        <end position="116"/>
    </location>
</feature>
<reference evidence="2 3" key="1">
    <citation type="submission" date="2019-09" db="EMBL/GenBank/DDBJ databases">
        <title>Draft genome of the ectomycorrhizal ascomycete Sphaerosporella brunnea.</title>
        <authorList>
            <consortium name="DOE Joint Genome Institute"/>
            <person name="Benucci G.M."/>
            <person name="Marozzi G."/>
            <person name="Antonielli L."/>
            <person name="Sanchez S."/>
            <person name="Marco P."/>
            <person name="Wang X."/>
            <person name="Falini L.B."/>
            <person name="Barry K."/>
            <person name="Haridas S."/>
            <person name="Lipzen A."/>
            <person name="Labutti K."/>
            <person name="Grigoriev I.V."/>
            <person name="Murat C."/>
            <person name="Martin F."/>
            <person name="Albertini E."/>
            <person name="Donnini D."/>
            <person name="Bonito G."/>
        </authorList>
    </citation>
    <scope>NUCLEOTIDE SEQUENCE [LARGE SCALE GENOMIC DNA]</scope>
    <source>
        <strain evidence="2 3">Sb_GMNB300</strain>
    </source>
</reference>
<dbReference type="Proteomes" id="UP000326924">
    <property type="component" value="Unassembled WGS sequence"/>
</dbReference>
<proteinExistence type="predicted"/>
<gene>
    <name evidence="2" type="ORF">FN846DRAFT_351469</name>
</gene>
<protein>
    <submittedName>
        <fullName evidence="2">Uncharacterized protein</fullName>
    </submittedName>
</protein>
<keyword evidence="1" id="KW-1133">Transmembrane helix</keyword>
<dbReference type="InParanoid" id="A0A5J5EJE9"/>
<name>A0A5J5EJE9_9PEZI</name>
<feature type="transmembrane region" description="Helical" evidence="1">
    <location>
        <begin position="37"/>
        <end position="59"/>
    </location>
</feature>
<dbReference type="EMBL" id="VXIS01000284">
    <property type="protein sequence ID" value="KAA8895159.1"/>
    <property type="molecule type" value="Genomic_DNA"/>
</dbReference>
<keyword evidence="1" id="KW-0812">Transmembrane</keyword>
<evidence type="ECO:0000256" key="1">
    <source>
        <dbReference type="SAM" id="Phobius"/>
    </source>
</evidence>
<comment type="caution">
    <text evidence="2">The sequence shown here is derived from an EMBL/GenBank/DDBJ whole genome shotgun (WGS) entry which is preliminary data.</text>
</comment>
<organism evidence="2 3">
    <name type="scientific">Sphaerosporella brunnea</name>
    <dbReference type="NCBI Taxonomy" id="1250544"/>
    <lineage>
        <taxon>Eukaryota</taxon>
        <taxon>Fungi</taxon>
        <taxon>Dikarya</taxon>
        <taxon>Ascomycota</taxon>
        <taxon>Pezizomycotina</taxon>
        <taxon>Pezizomycetes</taxon>
        <taxon>Pezizales</taxon>
        <taxon>Pyronemataceae</taxon>
        <taxon>Sphaerosporella</taxon>
    </lineage>
</organism>
<dbReference type="AlphaFoldDB" id="A0A5J5EJE9"/>
<keyword evidence="3" id="KW-1185">Reference proteome</keyword>
<accession>A0A5J5EJE9</accession>
<sequence>MLISACCGRSLVRDWHYISFFRGELQPGHGTGTLGTYYFSFLFSFCGLFSFFSYFNLIVLRCAGEFCERTDHEGFGSGSAAGCERWVRSATWGVCDYYCNIGTFVTIIYGYILLLLS</sequence>